<evidence type="ECO:0000313" key="1">
    <source>
        <dbReference type="EMBL" id="SPW24444.1"/>
    </source>
</evidence>
<evidence type="ECO:0000313" key="2">
    <source>
        <dbReference type="Proteomes" id="UP000249886"/>
    </source>
</evidence>
<reference evidence="1 2" key="1">
    <citation type="submission" date="2018-06" db="EMBL/GenBank/DDBJ databases">
        <authorList>
            <consortium name="Pathogen Informatics"/>
            <person name="Doyle S."/>
        </authorList>
    </citation>
    <scope>NUCLEOTIDE SEQUENCE [LARGE SCALE GENOMIC DNA]</scope>
    <source>
        <strain evidence="1 2">NCTC10254</strain>
    </source>
</reference>
<dbReference type="AlphaFoldDB" id="A0A448THL3"/>
<dbReference type="EMBL" id="UARK01000001">
    <property type="protein sequence ID" value="SPW24444.1"/>
    <property type="molecule type" value="Genomic_DNA"/>
</dbReference>
<dbReference type="Proteomes" id="UP000249886">
    <property type="component" value="Unassembled WGS sequence"/>
</dbReference>
<accession>A0A448THL3</accession>
<dbReference type="RefSeq" id="WP_005520376.1">
    <property type="nucleotide sequence ID" value="NZ_CAJPQJ010000034.1"/>
</dbReference>
<name>A0A448THL3_9CORY</name>
<organism evidence="1 2">
    <name type="scientific">Corynebacterium matruchotii</name>
    <dbReference type="NCBI Taxonomy" id="43768"/>
    <lineage>
        <taxon>Bacteria</taxon>
        <taxon>Bacillati</taxon>
        <taxon>Actinomycetota</taxon>
        <taxon>Actinomycetes</taxon>
        <taxon>Mycobacteriales</taxon>
        <taxon>Corynebacteriaceae</taxon>
        <taxon>Corynebacterium</taxon>
    </lineage>
</organism>
<dbReference type="GeneID" id="84574737"/>
<comment type="caution">
    <text evidence="1">The sequence shown here is derived from an EMBL/GenBank/DDBJ whole genome shotgun (WGS) entry which is preliminary data.</text>
</comment>
<protein>
    <submittedName>
        <fullName evidence="1">CopG family protein</fullName>
    </submittedName>
</protein>
<sequence length="70" mass="7621">MAMTLRLDSHQDRALSLLADAWGCSKQEAAVRAIVVSAQRTLADAHIAQLAETIIPEQAVLAARIRRNRG</sequence>
<proteinExistence type="predicted"/>
<gene>
    <name evidence="1" type="ORF">NCTC10254_00825</name>
</gene>